<proteinExistence type="predicted"/>
<dbReference type="EMBL" id="CADCXU010014118">
    <property type="protein sequence ID" value="CAB0003879.1"/>
    <property type="molecule type" value="Genomic_DNA"/>
</dbReference>
<evidence type="ECO:0000313" key="1">
    <source>
        <dbReference type="EMBL" id="CAB0003879.1"/>
    </source>
</evidence>
<keyword evidence="2" id="KW-1185">Reference proteome</keyword>
<accession>A0A6H5GQ19</accession>
<gene>
    <name evidence="1" type="ORF">NTEN_LOCUS9356</name>
</gene>
<dbReference type="Proteomes" id="UP000479000">
    <property type="component" value="Unassembled WGS sequence"/>
</dbReference>
<evidence type="ECO:0000313" key="2">
    <source>
        <dbReference type="Proteomes" id="UP000479000"/>
    </source>
</evidence>
<protein>
    <submittedName>
        <fullName evidence="1">Uncharacterized protein</fullName>
    </submittedName>
</protein>
<feature type="non-terminal residue" evidence="1">
    <location>
        <position position="57"/>
    </location>
</feature>
<reference evidence="1 2" key="1">
    <citation type="submission" date="2020-02" db="EMBL/GenBank/DDBJ databases">
        <authorList>
            <person name="Ferguson B K."/>
        </authorList>
    </citation>
    <scope>NUCLEOTIDE SEQUENCE [LARGE SCALE GENOMIC DNA]</scope>
</reference>
<dbReference type="AlphaFoldDB" id="A0A6H5GQ19"/>
<sequence>MFACAVSDHPWSGHFKQRLKCAHLSRIMMRFLWQLVTSQKWTIPCNRTGGKKNNFCS</sequence>
<name>A0A6H5GQ19_9HEMI</name>
<organism evidence="1 2">
    <name type="scientific">Nesidiocoris tenuis</name>
    <dbReference type="NCBI Taxonomy" id="355587"/>
    <lineage>
        <taxon>Eukaryota</taxon>
        <taxon>Metazoa</taxon>
        <taxon>Ecdysozoa</taxon>
        <taxon>Arthropoda</taxon>
        <taxon>Hexapoda</taxon>
        <taxon>Insecta</taxon>
        <taxon>Pterygota</taxon>
        <taxon>Neoptera</taxon>
        <taxon>Paraneoptera</taxon>
        <taxon>Hemiptera</taxon>
        <taxon>Heteroptera</taxon>
        <taxon>Panheteroptera</taxon>
        <taxon>Cimicomorpha</taxon>
        <taxon>Miridae</taxon>
        <taxon>Dicyphina</taxon>
        <taxon>Nesidiocoris</taxon>
    </lineage>
</organism>